<evidence type="ECO:0000256" key="3">
    <source>
        <dbReference type="ARBA" id="ARBA00023054"/>
    </source>
</evidence>
<protein>
    <submittedName>
        <fullName evidence="9">Putative, spindle assembly abnormal protein 6</fullName>
    </submittedName>
</protein>
<feature type="region of interest" description="Disordered" evidence="7">
    <location>
        <begin position="114"/>
        <end position="144"/>
    </location>
</feature>
<proteinExistence type="predicted"/>
<evidence type="ECO:0000259" key="8">
    <source>
        <dbReference type="Pfam" id="PF16531"/>
    </source>
</evidence>
<evidence type="ECO:0000256" key="2">
    <source>
        <dbReference type="ARBA" id="ARBA00022490"/>
    </source>
</evidence>
<dbReference type="PANTHER" id="PTHR44281">
    <property type="entry name" value="SPINDLE ASSEMBLY ABNORMAL PROTEIN 6 HOMOLOG"/>
    <property type="match status" value="1"/>
</dbReference>
<dbReference type="InterPro" id="IPR032396">
    <property type="entry name" value="SAS-6_N"/>
</dbReference>
<feature type="compositionally biased region" description="Gly residues" evidence="7">
    <location>
        <begin position="613"/>
        <end position="629"/>
    </location>
</feature>
<dbReference type="Proteomes" id="UP000002630">
    <property type="component" value="Linkage Group LG08"/>
</dbReference>
<organism evidence="9 10">
    <name type="scientific">Ectocarpus siliculosus</name>
    <name type="common">Brown alga</name>
    <name type="synonym">Conferva siliculosa</name>
    <dbReference type="NCBI Taxonomy" id="2880"/>
    <lineage>
        <taxon>Eukaryota</taxon>
        <taxon>Sar</taxon>
        <taxon>Stramenopiles</taxon>
        <taxon>Ochrophyta</taxon>
        <taxon>PX clade</taxon>
        <taxon>Phaeophyceae</taxon>
        <taxon>Ectocarpales</taxon>
        <taxon>Ectocarpaceae</taxon>
        <taxon>Ectocarpus</taxon>
    </lineage>
</organism>
<dbReference type="Gene3D" id="2.170.210.20">
    <property type="entry name" value="Spindle assembly abnormal protein 6, N-terminal domain"/>
    <property type="match status" value="1"/>
</dbReference>
<dbReference type="eggNOG" id="ENOG502QQ4W">
    <property type="taxonomic scope" value="Eukaryota"/>
</dbReference>
<evidence type="ECO:0000313" key="10">
    <source>
        <dbReference type="Proteomes" id="UP000002630"/>
    </source>
</evidence>
<evidence type="ECO:0000256" key="4">
    <source>
        <dbReference type="ARBA" id="ARBA00023212"/>
    </source>
</evidence>
<gene>
    <name evidence="9" type="ORF">Esi_0231_0014</name>
</gene>
<dbReference type="GO" id="GO:0005813">
    <property type="term" value="C:centrosome"/>
    <property type="evidence" value="ECO:0007669"/>
    <property type="project" value="UniProtKB-SubCell"/>
</dbReference>
<comment type="subcellular location">
    <subcellularLocation>
        <location evidence="1">Cytoplasm</location>
        <location evidence="1">Cytoskeleton</location>
        <location evidence="1">Microtubule organizing center</location>
        <location evidence="1">Centrosome</location>
    </subcellularLocation>
</comment>
<keyword evidence="5" id="KW-0131">Cell cycle</keyword>
<feature type="domain" description="Spindle assembly abnormal protein 6 N-terminal" evidence="8">
    <location>
        <begin position="11"/>
        <end position="182"/>
    </location>
</feature>
<name>D7FSC1_ECTSI</name>
<dbReference type="STRING" id="2880.D7FSC1"/>
<reference evidence="9 10" key="1">
    <citation type="journal article" date="2010" name="Nature">
        <title>The Ectocarpus genome and the independent evolution of multicellularity in brown algae.</title>
        <authorList>
            <person name="Cock J.M."/>
            <person name="Sterck L."/>
            <person name="Rouze P."/>
            <person name="Scornet D."/>
            <person name="Allen A.E."/>
            <person name="Amoutzias G."/>
            <person name="Anthouard V."/>
            <person name="Artiguenave F."/>
            <person name="Aury J.M."/>
            <person name="Badger J.H."/>
            <person name="Beszteri B."/>
            <person name="Billiau K."/>
            <person name="Bonnet E."/>
            <person name="Bothwell J.H."/>
            <person name="Bowler C."/>
            <person name="Boyen C."/>
            <person name="Brownlee C."/>
            <person name="Carrano C.J."/>
            <person name="Charrier B."/>
            <person name="Cho G.Y."/>
            <person name="Coelho S.M."/>
            <person name="Collen J."/>
            <person name="Corre E."/>
            <person name="Da Silva C."/>
            <person name="Delage L."/>
            <person name="Delaroque N."/>
            <person name="Dittami S.M."/>
            <person name="Doulbeau S."/>
            <person name="Elias M."/>
            <person name="Farnham G."/>
            <person name="Gachon C.M."/>
            <person name="Gschloessl B."/>
            <person name="Heesch S."/>
            <person name="Jabbari K."/>
            <person name="Jubin C."/>
            <person name="Kawai H."/>
            <person name="Kimura K."/>
            <person name="Kloareg B."/>
            <person name="Kupper F.C."/>
            <person name="Lang D."/>
            <person name="Le Bail A."/>
            <person name="Leblanc C."/>
            <person name="Lerouge P."/>
            <person name="Lohr M."/>
            <person name="Lopez P.J."/>
            <person name="Martens C."/>
            <person name="Maumus F."/>
            <person name="Michel G."/>
            <person name="Miranda-Saavedra D."/>
            <person name="Morales J."/>
            <person name="Moreau H."/>
            <person name="Motomura T."/>
            <person name="Nagasato C."/>
            <person name="Napoli C.A."/>
            <person name="Nelson D.R."/>
            <person name="Nyvall-Collen P."/>
            <person name="Peters A.F."/>
            <person name="Pommier C."/>
            <person name="Potin P."/>
            <person name="Poulain J."/>
            <person name="Quesneville H."/>
            <person name="Read B."/>
            <person name="Rensing S.A."/>
            <person name="Ritter A."/>
            <person name="Rousvoal S."/>
            <person name="Samanta M."/>
            <person name="Samson G."/>
            <person name="Schroeder D.C."/>
            <person name="Segurens B."/>
            <person name="Strittmatter M."/>
            <person name="Tonon T."/>
            <person name="Tregear J.W."/>
            <person name="Valentin K."/>
            <person name="von Dassow P."/>
            <person name="Yamagishi T."/>
            <person name="Van de Peer Y."/>
            <person name="Wincker P."/>
        </authorList>
    </citation>
    <scope>NUCLEOTIDE SEQUENCE [LARGE SCALE GENOMIC DNA]</scope>
    <source>
        <strain evidence="10">Ec32 / CCAP1310/4</strain>
    </source>
</reference>
<keyword evidence="10" id="KW-1185">Reference proteome</keyword>
<dbReference type="OMA" id="KHDSMES"/>
<dbReference type="InterPro" id="IPR038558">
    <property type="entry name" value="SAS-6_N_sf"/>
</dbReference>
<evidence type="ECO:0000256" key="6">
    <source>
        <dbReference type="SAM" id="Coils"/>
    </source>
</evidence>
<feature type="coiled-coil region" evidence="6">
    <location>
        <begin position="470"/>
        <end position="504"/>
    </location>
</feature>
<dbReference type="AlphaFoldDB" id="D7FSC1"/>
<accession>D7FSC1</accession>
<evidence type="ECO:0000256" key="5">
    <source>
        <dbReference type="ARBA" id="ARBA00023306"/>
    </source>
</evidence>
<dbReference type="EMBL" id="FN648411">
    <property type="protein sequence ID" value="CBJ31062.1"/>
    <property type="molecule type" value="Genomic_DNA"/>
</dbReference>
<dbReference type="CDD" id="cd10142">
    <property type="entry name" value="HD_SAS6_N"/>
    <property type="match status" value="1"/>
</dbReference>
<evidence type="ECO:0000256" key="7">
    <source>
        <dbReference type="SAM" id="MobiDB-lite"/>
    </source>
</evidence>
<keyword evidence="2" id="KW-0963">Cytoplasm</keyword>
<keyword evidence="4" id="KW-0206">Cytoskeleton</keyword>
<dbReference type="PANTHER" id="PTHR44281:SF2">
    <property type="entry name" value="SPINDLE ASSEMBLY ABNORMAL PROTEIN 6 HOMOLOG"/>
    <property type="match status" value="1"/>
</dbReference>
<sequence>MAEELDRERPLFNDEVAVQVKLPENVCKTLALTVRVLQGSRLAPVGSGGGQREGVLHIEVTDELDPFFLYTLQVGEDDYHQLKHDQCLRVDFKSFPRKFIELLESCRASSGAAAVDPESRNGYTPGEEGGGGRPSRGEPLLPSSAEPSFLARLETVVPGGFSLFSVVETNPFKELTHLSLKFRVGNDASIKTYLAARLRQLKAEVSVTSSTLEDTRTALTREGDTRARLDSEVSALRLDRERDLRDLRAAHSAELTAAREEGVRRAEEAAAARSVEMGALRRKAEEDVAQVSQRLRQSEQRREELTDLKFAHEAELRELRGRSEAGEAGREAATSDAKALREANRALEARAFEAEREADRLRLHGAALAQQVTDAKEMADKSQALQAASAASVARLEETQEAYKGSVVALQERLEASVHEINRGNAIIQKLQGQYRALRSKAKLKSEVIKQQERLLSEHEASISAGESKLKAAAAELRAAEASRESLQRELAASEGRLEESARLLASNQQVIKWLNKELNDAQMVPGGISTAAAAAVAEAGAAYGVRAAASSPLPPLGEYNFRGVDASPRAGGVGGNGRGGGVKDMMFTTGIRESLTGGGGVSWNLRGTTLDDGGGGGGGGGGGVGDGNQTGRYSSYGGEEEGKGTATPNRGVESTPDHGGRGVGRGGYTRIVTPESGGVSDPMQASSRFLAGAEAATPGNTIKEGWYEEGSERDNELAGGAVGGDAIRGIRAY</sequence>
<dbReference type="EMBL" id="FN649733">
    <property type="protein sequence ID" value="CBJ31062.1"/>
    <property type="molecule type" value="Genomic_DNA"/>
</dbReference>
<feature type="coiled-coil region" evidence="6">
    <location>
        <begin position="281"/>
        <end position="364"/>
    </location>
</feature>
<dbReference type="InParanoid" id="D7FSC1"/>
<evidence type="ECO:0000256" key="1">
    <source>
        <dbReference type="ARBA" id="ARBA00004300"/>
    </source>
</evidence>
<keyword evidence="3 6" id="KW-0175">Coiled coil</keyword>
<dbReference type="OrthoDB" id="49058at2759"/>
<feature type="region of interest" description="Disordered" evidence="7">
    <location>
        <begin position="609"/>
        <end position="683"/>
    </location>
</feature>
<dbReference type="Pfam" id="PF16531">
    <property type="entry name" value="SAS-6_N"/>
    <property type="match status" value="1"/>
</dbReference>
<evidence type="ECO:0000313" key="9">
    <source>
        <dbReference type="EMBL" id="CBJ31062.1"/>
    </source>
</evidence>